<evidence type="ECO:0000313" key="1">
    <source>
        <dbReference type="EMBL" id="TXE15937.1"/>
    </source>
</evidence>
<accession>A0A5C7B5Q7</accession>
<keyword evidence="2" id="KW-1185">Reference proteome</keyword>
<proteinExistence type="predicted"/>
<dbReference type="EMBL" id="VOSB01000022">
    <property type="protein sequence ID" value="TXE15937.1"/>
    <property type="molecule type" value="Genomic_DNA"/>
</dbReference>
<reference evidence="1 2" key="1">
    <citation type="submission" date="2019-08" db="EMBL/GenBank/DDBJ databases">
        <title>Genome of Psychroserpens burtonensis ACAM 167.</title>
        <authorList>
            <person name="Bowman J.P."/>
        </authorList>
    </citation>
    <scope>NUCLEOTIDE SEQUENCE [LARGE SCALE GENOMIC DNA]</scope>
    <source>
        <strain evidence="1 2">ACAM 167</strain>
    </source>
</reference>
<dbReference type="AlphaFoldDB" id="A0A5C7B5Q7"/>
<sequence>MSFERLVWLFDVSERIRDYNNTQYVNTIEPFFIKNINYSEVALPRYRDGLVQGGPQTNYETLFTNLELWNVITFKLEALNNESNSLSKSIKDFGLTKELLIRELEP</sequence>
<organism evidence="1 2">
    <name type="scientific">Psychroserpens burtonensis</name>
    <dbReference type="NCBI Taxonomy" id="49278"/>
    <lineage>
        <taxon>Bacteria</taxon>
        <taxon>Pseudomonadati</taxon>
        <taxon>Bacteroidota</taxon>
        <taxon>Flavobacteriia</taxon>
        <taxon>Flavobacteriales</taxon>
        <taxon>Flavobacteriaceae</taxon>
        <taxon>Psychroserpens</taxon>
    </lineage>
</organism>
<gene>
    <name evidence="1" type="ORF">ES692_14365</name>
</gene>
<dbReference type="OrthoDB" id="1429555at2"/>
<evidence type="ECO:0000313" key="2">
    <source>
        <dbReference type="Proteomes" id="UP000321938"/>
    </source>
</evidence>
<dbReference type="Proteomes" id="UP000321938">
    <property type="component" value="Unassembled WGS sequence"/>
</dbReference>
<protein>
    <submittedName>
        <fullName evidence="1">Uncharacterized protein</fullName>
    </submittedName>
</protein>
<comment type="caution">
    <text evidence="1">The sequence shown here is derived from an EMBL/GenBank/DDBJ whole genome shotgun (WGS) entry which is preliminary data.</text>
</comment>
<name>A0A5C7B5Q7_9FLAO</name>
<dbReference type="RefSeq" id="WP_028872756.1">
    <property type="nucleotide sequence ID" value="NZ_VOSB01000022.1"/>
</dbReference>